<name>A0ABQ8SCV1_PERAM</name>
<comment type="caution">
    <text evidence="1">The sequence shown here is derived from an EMBL/GenBank/DDBJ whole genome shotgun (WGS) entry which is preliminary data.</text>
</comment>
<keyword evidence="2" id="KW-1185">Reference proteome</keyword>
<reference evidence="1 2" key="1">
    <citation type="journal article" date="2022" name="Allergy">
        <title>Genome assembly and annotation of Periplaneta americana reveal a comprehensive cockroach allergen profile.</title>
        <authorList>
            <person name="Wang L."/>
            <person name="Xiong Q."/>
            <person name="Saelim N."/>
            <person name="Wang L."/>
            <person name="Nong W."/>
            <person name="Wan A.T."/>
            <person name="Shi M."/>
            <person name="Liu X."/>
            <person name="Cao Q."/>
            <person name="Hui J.H.L."/>
            <person name="Sookrung N."/>
            <person name="Leung T.F."/>
            <person name="Tungtrongchitr A."/>
            <person name="Tsui S.K.W."/>
        </authorList>
    </citation>
    <scope>NUCLEOTIDE SEQUENCE [LARGE SCALE GENOMIC DNA]</scope>
    <source>
        <strain evidence="1">PWHHKU_190912</strain>
    </source>
</reference>
<evidence type="ECO:0000313" key="1">
    <source>
        <dbReference type="EMBL" id="KAJ4431808.1"/>
    </source>
</evidence>
<protein>
    <submittedName>
        <fullName evidence="1">Uncharacterized protein</fullName>
    </submittedName>
</protein>
<gene>
    <name evidence="1" type="ORF">ANN_20413</name>
</gene>
<sequence length="87" mass="9738">MVISGSRRHVVFEIYTESYDACEEGTLHHSDVDYALGIRMSADTSNIVSPMTHAEVNVVVIIEDVQNVHLLLEYRPHMDGPVSLVID</sequence>
<dbReference type="EMBL" id="JAJSOF020000029">
    <property type="protein sequence ID" value="KAJ4431808.1"/>
    <property type="molecule type" value="Genomic_DNA"/>
</dbReference>
<evidence type="ECO:0000313" key="2">
    <source>
        <dbReference type="Proteomes" id="UP001148838"/>
    </source>
</evidence>
<organism evidence="1 2">
    <name type="scientific">Periplaneta americana</name>
    <name type="common">American cockroach</name>
    <name type="synonym">Blatta americana</name>
    <dbReference type="NCBI Taxonomy" id="6978"/>
    <lineage>
        <taxon>Eukaryota</taxon>
        <taxon>Metazoa</taxon>
        <taxon>Ecdysozoa</taxon>
        <taxon>Arthropoda</taxon>
        <taxon>Hexapoda</taxon>
        <taxon>Insecta</taxon>
        <taxon>Pterygota</taxon>
        <taxon>Neoptera</taxon>
        <taxon>Polyneoptera</taxon>
        <taxon>Dictyoptera</taxon>
        <taxon>Blattodea</taxon>
        <taxon>Blattoidea</taxon>
        <taxon>Blattidae</taxon>
        <taxon>Blattinae</taxon>
        <taxon>Periplaneta</taxon>
    </lineage>
</organism>
<proteinExistence type="predicted"/>
<accession>A0ABQ8SCV1</accession>
<dbReference type="Proteomes" id="UP001148838">
    <property type="component" value="Unassembled WGS sequence"/>
</dbReference>